<dbReference type="Proteomes" id="UP000479710">
    <property type="component" value="Unassembled WGS sequence"/>
</dbReference>
<dbReference type="Pfam" id="PF13839">
    <property type="entry name" value="PC-Esterase"/>
    <property type="match status" value="1"/>
</dbReference>
<proteinExistence type="inferred from homology"/>
<evidence type="ECO:0000256" key="1">
    <source>
        <dbReference type="ARBA" id="ARBA00007727"/>
    </source>
</evidence>
<reference evidence="4 5" key="1">
    <citation type="submission" date="2019-11" db="EMBL/GenBank/DDBJ databases">
        <title>Whole genome sequence of Oryza granulata.</title>
        <authorList>
            <person name="Li W."/>
        </authorList>
    </citation>
    <scope>NUCLEOTIDE SEQUENCE [LARGE SCALE GENOMIC DNA]</scope>
    <source>
        <strain evidence="5">cv. Menghai</strain>
        <tissue evidence="4">Leaf</tissue>
    </source>
</reference>
<sequence length="83" mass="9524">MANASHVYRYEPHAFTVADPAFWSPFLVRAVETDPDGRDGQRIRPVEPPPRRTSRTPEWAAHVGRFDYVVVSAGSWFYLPSMF</sequence>
<feature type="domain" description="Trichome birefringence-like C-terminal" evidence="3">
    <location>
        <begin position="5"/>
        <end position="81"/>
    </location>
</feature>
<dbReference type="OrthoDB" id="630188at2759"/>
<organism evidence="4 5">
    <name type="scientific">Oryza meyeriana var. granulata</name>
    <dbReference type="NCBI Taxonomy" id="110450"/>
    <lineage>
        <taxon>Eukaryota</taxon>
        <taxon>Viridiplantae</taxon>
        <taxon>Streptophyta</taxon>
        <taxon>Embryophyta</taxon>
        <taxon>Tracheophyta</taxon>
        <taxon>Spermatophyta</taxon>
        <taxon>Magnoliopsida</taxon>
        <taxon>Liliopsida</taxon>
        <taxon>Poales</taxon>
        <taxon>Poaceae</taxon>
        <taxon>BOP clade</taxon>
        <taxon>Oryzoideae</taxon>
        <taxon>Oryzeae</taxon>
        <taxon>Oryzinae</taxon>
        <taxon>Oryza</taxon>
        <taxon>Oryza meyeriana</taxon>
    </lineage>
</organism>
<evidence type="ECO:0000313" key="5">
    <source>
        <dbReference type="Proteomes" id="UP000479710"/>
    </source>
</evidence>
<name>A0A6G1ELV7_9ORYZ</name>
<feature type="compositionally biased region" description="Basic and acidic residues" evidence="2">
    <location>
        <begin position="34"/>
        <end position="45"/>
    </location>
</feature>
<keyword evidence="5" id="KW-1185">Reference proteome</keyword>
<evidence type="ECO:0000313" key="4">
    <source>
        <dbReference type="EMBL" id="KAF0925053.1"/>
    </source>
</evidence>
<comment type="caution">
    <text evidence="4">The sequence shown here is derived from an EMBL/GenBank/DDBJ whole genome shotgun (WGS) entry which is preliminary data.</text>
</comment>
<accession>A0A6G1ELV7</accession>
<comment type="similarity">
    <text evidence="1">Belongs to the PC-esterase family. TBL subfamily.</text>
</comment>
<gene>
    <name evidence="4" type="ORF">E2562_015354</name>
</gene>
<dbReference type="AlphaFoldDB" id="A0A6G1ELV7"/>
<protein>
    <recommendedName>
        <fullName evidence="3">Trichome birefringence-like C-terminal domain-containing protein</fullName>
    </recommendedName>
</protein>
<evidence type="ECO:0000256" key="2">
    <source>
        <dbReference type="SAM" id="MobiDB-lite"/>
    </source>
</evidence>
<dbReference type="EMBL" id="SPHZ02000003">
    <property type="protein sequence ID" value="KAF0925053.1"/>
    <property type="molecule type" value="Genomic_DNA"/>
</dbReference>
<evidence type="ECO:0000259" key="3">
    <source>
        <dbReference type="Pfam" id="PF13839"/>
    </source>
</evidence>
<feature type="region of interest" description="Disordered" evidence="2">
    <location>
        <begin position="34"/>
        <end position="56"/>
    </location>
</feature>
<dbReference type="GO" id="GO:0016740">
    <property type="term" value="F:transferase activity"/>
    <property type="evidence" value="ECO:0007669"/>
    <property type="project" value="InterPro"/>
</dbReference>
<dbReference type="InterPro" id="IPR026057">
    <property type="entry name" value="TBL_C"/>
</dbReference>